<feature type="signal peptide" evidence="10">
    <location>
        <begin position="1"/>
        <end position="21"/>
    </location>
</feature>
<reference evidence="12 13" key="1">
    <citation type="submission" date="2021-03" db="EMBL/GenBank/DDBJ databases">
        <title>Lysobacter sp. nov. isolated from soil of gangwondo yeongwol, south Korea.</title>
        <authorList>
            <person name="Kim K.R."/>
            <person name="Kim K.H."/>
            <person name="Jeon C.O."/>
        </authorList>
    </citation>
    <scope>NUCLEOTIDE SEQUENCE [LARGE SCALE GENOMIC DNA]</scope>
    <source>
        <strain evidence="12 13">R19</strain>
    </source>
</reference>
<organism evidence="12 13">
    <name type="scientific">Agrilutibacter solisilvae</name>
    <dbReference type="NCBI Taxonomy" id="2763317"/>
    <lineage>
        <taxon>Bacteria</taxon>
        <taxon>Pseudomonadati</taxon>
        <taxon>Pseudomonadota</taxon>
        <taxon>Gammaproteobacteria</taxon>
        <taxon>Lysobacterales</taxon>
        <taxon>Lysobacteraceae</taxon>
        <taxon>Agrilutibacter</taxon>
    </lineage>
</organism>
<evidence type="ECO:0000313" key="12">
    <source>
        <dbReference type="EMBL" id="QSX79718.1"/>
    </source>
</evidence>
<evidence type="ECO:0000256" key="7">
    <source>
        <dbReference type="ARBA" id="ARBA00022927"/>
    </source>
</evidence>
<evidence type="ECO:0000313" key="13">
    <source>
        <dbReference type="Proteomes" id="UP000639274"/>
    </source>
</evidence>
<evidence type="ECO:0000256" key="2">
    <source>
        <dbReference type="ARBA" id="ARBA00006555"/>
    </source>
</evidence>
<evidence type="ECO:0000256" key="10">
    <source>
        <dbReference type="SAM" id="SignalP"/>
    </source>
</evidence>
<dbReference type="PANTHER" id="PTHR33446:SF2">
    <property type="entry name" value="PROTEIN TONB"/>
    <property type="match status" value="1"/>
</dbReference>
<keyword evidence="10" id="KW-0732">Signal</keyword>
<keyword evidence="3" id="KW-0813">Transport</keyword>
<dbReference type="PROSITE" id="PS52015">
    <property type="entry name" value="TONB_CTD"/>
    <property type="match status" value="1"/>
</dbReference>
<dbReference type="SUPFAM" id="SSF74653">
    <property type="entry name" value="TolA/TonB C-terminal domain"/>
    <property type="match status" value="1"/>
</dbReference>
<dbReference type="NCBIfam" id="TIGR01352">
    <property type="entry name" value="tonB_Cterm"/>
    <property type="match status" value="1"/>
</dbReference>
<keyword evidence="4" id="KW-1003">Cell membrane</keyword>
<comment type="similarity">
    <text evidence="2">Belongs to the TonB family.</text>
</comment>
<dbReference type="AlphaFoldDB" id="A0A975ATV0"/>
<dbReference type="EMBL" id="CP071518">
    <property type="protein sequence ID" value="QSX79718.1"/>
    <property type="molecule type" value="Genomic_DNA"/>
</dbReference>
<dbReference type="GO" id="GO:0015031">
    <property type="term" value="P:protein transport"/>
    <property type="evidence" value="ECO:0007669"/>
    <property type="project" value="UniProtKB-KW"/>
</dbReference>
<dbReference type="Proteomes" id="UP000639274">
    <property type="component" value="Chromosome"/>
</dbReference>
<dbReference type="GO" id="GO:0098797">
    <property type="term" value="C:plasma membrane protein complex"/>
    <property type="evidence" value="ECO:0007669"/>
    <property type="project" value="TreeGrafter"/>
</dbReference>
<feature type="chain" id="PRO_5037478503" evidence="10">
    <location>
        <begin position="22"/>
        <end position="143"/>
    </location>
</feature>
<keyword evidence="13" id="KW-1185">Reference proteome</keyword>
<dbReference type="Gene3D" id="3.30.1150.10">
    <property type="match status" value="1"/>
</dbReference>
<evidence type="ECO:0000259" key="11">
    <source>
        <dbReference type="PROSITE" id="PS52015"/>
    </source>
</evidence>
<gene>
    <name evidence="12" type="ORF">I8J32_007740</name>
</gene>
<protein>
    <submittedName>
        <fullName evidence="12">Energy transducer TonB</fullName>
    </submittedName>
</protein>
<evidence type="ECO:0000256" key="3">
    <source>
        <dbReference type="ARBA" id="ARBA00022448"/>
    </source>
</evidence>
<sequence>MQSKLNLMLLVLAGAMTTGCASSLVTNVGTPVSASAYNKAMADQGRAYYCGNGKCDVPPSLIRATAPHYPAGALAAGRTGWASVLFDIEATGDISNVRLESASAPEFGEAALAAIHTWKYKPARLKGKPVKIGSVRQPIPFTL</sequence>
<dbReference type="InterPro" id="IPR037682">
    <property type="entry name" value="TonB_C"/>
</dbReference>
<comment type="subcellular location">
    <subcellularLocation>
        <location evidence="1">Cell inner membrane</location>
        <topology evidence="1">Single-pass membrane protein</topology>
        <orientation evidence="1">Periplasmic side</orientation>
    </subcellularLocation>
</comment>
<dbReference type="PANTHER" id="PTHR33446">
    <property type="entry name" value="PROTEIN TONB-RELATED"/>
    <property type="match status" value="1"/>
</dbReference>
<dbReference type="PROSITE" id="PS51257">
    <property type="entry name" value="PROKAR_LIPOPROTEIN"/>
    <property type="match status" value="1"/>
</dbReference>
<evidence type="ECO:0000256" key="1">
    <source>
        <dbReference type="ARBA" id="ARBA00004383"/>
    </source>
</evidence>
<dbReference type="Pfam" id="PF03544">
    <property type="entry name" value="TonB_C"/>
    <property type="match status" value="1"/>
</dbReference>
<evidence type="ECO:0000256" key="9">
    <source>
        <dbReference type="ARBA" id="ARBA00023136"/>
    </source>
</evidence>
<keyword evidence="9" id="KW-0472">Membrane</keyword>
<feature type="domain" description="TonB C-terminal" evidence="11">
    <location>
        <begin position="54"/>
        <end position="143"/>
    </location>
</feature>
<keyword evidence="8" id="KW-1133">Transmembrane helix</keyword>
<name>A0A975ATV0_9GAMM</name>
<evidence type="ECO:0000256" key="4">
    <source>
        <dbReference type="ARBA" id="ARBA00022475"/>
    </source>
</evidence>
<dbReference type="RefSeq" id="WP_200610352.1">
    <property type="nucleotide sequence ID" value="NZ_CP071518.1"/>
</dbReference>
<accession>A0A975ATV0</accession>
<keyword evidence="5" id="KW-0997">Cell inner membrane</keyword>
<proteinExistence type="inferred from homology"/>
<keyword evidence="7" id="KW-0653">Protein transport</keyword>
<evidence type="ECO:0000256" key="6">
    <source>
        <dbReference type="ARBA" id="ARBA00022692"/>
    </source>
</evidence>
<evidence type="ECO:0000256" key="5">
    <source>
        <dbReference type="ARBA" id="ARBA00022519"/>
    </source>
</evidence>
<dbReference type="GO" id="GO:0055085">
    <property type="term" value="P:transmembrane transport"/>
    <property type="evidence" value="ECO:0007669"/>
    <property type="project" value="InterPro"/>
</dbReference>
<dbReference type="GO" id="GO:0031992">
    <property type="term" value="F:energy transducer activity"/>
    <property type="evidence" value="ECO:0007669"/>
    <property type="project" value="TreeGrafter"/>
</dbReference>
<evidence type="ECO:0000256" key="8">
    <source>
        <dbReference type="ARBA" id="ARBA00022989"/>
    </source>
</evidence>
<dbReference type="InterPro" id="IPR051045">
    <property type="entry name" value="TonB-dependent_transducer"/>
</dbReference>
<dbReference type="KEGG" id="lsf:I8J32_007740"/>
<keyword evidence="6" id="KW-0812">Transmembrane</keyword>
<dbReference type="InterPro" id="IPR006260">
    <property type="entry name" value="TonB/TolA_C"/>
</dbReference>